<gene>
    <name evidence="1" type="ORF">L3Q82_017544</name>
</gene>
<name>A0ACB8VLG8_9TELE</name>
<evidence type="ECO:0000313" key="2">
    <source>
        <dbReference type="Proteomes" id="UP000831701"/>
    </source>
</evidence>
<evidence type="ECO:0000313" key="1">
    <source>
        <dbReference type="EMBL" id="KAI3356320.1"/>
    </source>
</evidence>
<sequence>MINMEQSYAEWNLTVSEKPEVIMFKLNQAALLSIQLSAMCQVFAALETQPGSPLVFHLDMLVSRGDPVMFTCNISEADTKLRAKAPDQIPAQDPIPLQSGGEEVPSEPQGVADRRKGRTLETQPGSPLVFHLDMLVSRGDPVMFTCNISEADMSQNQLDQQQIFIMFKLNQAALLSIQLSAMCQVFAVLETQPVYHFDMLVSRGDPVMFTCNISETNMSIIIWTNSKSVLINSVLKNQTFSNFSSHRLKIDLNLPSKLNIFSAQSDDPGLYRCTLNDKHGSKYAEWNLTVSEKPEVLETQPVYHFDMLVSRRDPVMFTCNISEANMSHRSAGPTANLKLRAKAPDQIPAQDPIPLQSGGEEVPSEPQGVADRRKGRTLETQPGSPLVFHLDMLVSRRDPVMFTCNISEADTSQIIWTNSKSVLTHSVLKNQTFSNFSSHRLKIDLNLPSKLNIFSAQSDDAGLYRCNVSDKHGTKYAEWNLTVWEKPEGG</sequence>
<keyword evidence="2" id="KW-1185">Reference proteome</keyword>
<accession>A0ACB8VLG8</accession>
<dbReference type="EMBL" id="CM041550">
    <property type="protein sequence ID" value="KAI3356320.1"/>
    <property type="molecule type" value="Genomic_DNA"/>
</dbReference>
<reference evidence="1" key="1">
    <citation type="submission" date="2022-04" db="EMBL/GenBank/DDBJ databases">
        <title>Jade perch genome.</title>
        <authorList>
            <person name="Chao B."/>
        </authorList>
    </citation>
    <scope>NUCLEOTIDE SEQUENCE</scope>
    <source>
        <strain evidence="1">CB-2022</strain>
    </source>
</reference>
<organism evidence="1 2">
    <name type="scientific">Scortum barcoo</name>
    <name type="common">barcoo grunter</name>
    <dbReference type="NCBI Taxonomy" id="214431"/>
    <lineage>
        <taxon>Eukaryota</taxon>
        <taxon>Metazoa</taxon>
        <taxon>Chordata</taxon>
        <taxon>Craniata</taxon>
        <taxon>Vertebrata</taxon>
        <taxon>Euteleostomi</taxon>
        <taxon>Actinopterygii</taxon>
        <taxon>Neopterygii</taxon>
        <taxon>Teleostei</taxon>
        <taxon>Neoteleostei</taxon>
        <taxon>Acanthomorphata</taxon>
        <taxon>Eupercaria</taxon>
        <taxon>Centrarchiformes</taxon>
        <taxon>Terapontoidei</taxon>
        <taxon>Terapontidae</taxon>
        <taxon>Scortum</taxon>
    </lineage>
</organism>
<dbReference type="Proteomes" id="UP000831701">
    <property type="component" value="Chromosome 20"/>
</dbReference>
<comment type="caution">
    <text evidence="1">The sequence shown here is derived from an EMBL/GenBank/DDBJ whole genome shotgun (WGS) entry which is preliminary data.</text>
</comment>
<protein>
    <submittedName>
        <fullName evidence="1">Uncharacterized protein</fullName>
    </submittedName>
</protein>
<proteinExistence type="predicted"/>